<dbReference type="Proteomes" id="UP000034894">
    <property type="component" value="Unassembled WGS sequence"/>
</dbReference>
<organism evidence="2 3">
    <name type="scientific">Candidatus Gottesmanbacteria bacterium GW2011_GWA2_43_14</name>
    <dbReference type="NCBI Taxonomy" id="1618443"/>
    <lineage>
        <taxon>Bacteria</taxon>
        <taxon>Candidatus Gottesmaniibacteriota</taxon>
    </lineage>
</organism>
<dbReference type="GO" id="GO:0004553">
    <property type="term" value="F:hydrolase activity, hydrolyzing O-glycosyl compounds"/>
    <property type="evidence" value="ECO:0007669"/>
    <property type="project" value="InterPro"/>
</dbReference>
<dbReference type="EMBL" id="LCFP01000006">
    <property type="protein sequence ID" value="KKS97699.1"/>
    <property type="molecule type" value="Genomic_DNA"/>
</dbReference>
<dbReference type="InterPro" id="IPR002105">
    <property type="entry name" value="Dockerin_1_rpt"/>
</dbReference>
<dbReference type="SUPFAM" id="SSF63446">
    <property type="entry name" value="Type I dockerin domain"/>
    <property type="match status" value="1"/>
</dbReference>
<dbReference type="Gene3D" id="1.10.1330.10">
    <property type="entry name" value="Dockerin domain"/>
    <property type="match status" value="1"/>
</dbReference>
<accession>A0A0G1DJ52</accession>
<dbReference type="InterPro" id="IPR036439">
    <property type="entry name" value="Dockerin_dom_sf"/>
</dbReference>
<protein>
    <submittedName>
        <fullName evidence="2">Outer membrane adhesin-like protein</fullName>
    </submittedName>
</protein>
<dbReference type="InterPro" id="IPR017853">
    <property type="entry name" value="GH"/>
</dbReference>
<comment type="caution">
    <text evidence="2">The sequence shown here is derived from an EMBL/GenBank/DDBJ whole genome shotgun (WGS) entry which is preliminary data.</text>
</comment>
<dbReference type="Gene3D" id="2.60.40.3440">
    <property type="match status" value="1"/>
</dbReference>
<name>A0A0G1DJ52_9BACT</name>
<dbReference type="CDD" id="cd14256">
    <property type="entry name" value="Dockerin_I"/>
    <property type="match status" value="1"/>
</dbReference>
<evidence type="ECO:0000313" key="3">
    <source>
        <dbReference type="Proteomes" id="UP000034894"/>
    </source>
</evidence>
<dbReference type="Gene3D" id="3.20.20.80">
    <property type="entry name" value="Glycosidases"/>
    <property type="match status" value="1"/>
</dbReference>
<dbReference type="STRING" id="1618443.UV73_C0006G0053"/>
<dbReference type="Pfam" id="PF17963">
    <property type="entry name" value="Big_9"/>
    <property type="match status" value="1"/>
</dbReference>
<reference evidence="2 3" key="1">
    <citation type="journal article" date="2015" name="Nature">
        <title>rRNA introns, odd ribosomes, and small enigmatic genomes across a large radiation of phyla.</title>
        <authorList>
            <person name="Brown C.T."/>
            <person name="Hug L.A."/>
            <person name="Thomas B.C."/>
            <person name="Sharon I."/>
            <person name="Castelle C.J."/>
            <person name="Singh A."/>
            <person name="Wilkins M.J."/>
            <person name="Williams K.H."/>
            <person name="Banfield J.F."/>
        </authorList>
    </citation>
    <scope>NUCLEOTIDE SEQUENCE [LARGE SCALE GENOMIC DNA]</scope>
</reference>
<feature type="region of interest" description="Disordered" evidence="1">
    <location>
        <begin position="271"/>
        <end position="292"/>
    </location>
</feature>
<dbReference type="AlphaFoldDB" id="A0A0G1DJ52"/>
<proteinExistence type="predicted"/>
<sequence>MKNYAGLIICSFFLIISMISVKPVKAESTAGVLPHATDFLSLPACGSNCGTTYFPTASASQRSAYISQLKSRGYTHAYLSVTASAFNYYPNPSGFNSLLTELNTAGIKAVVWLTSDTGTWKGKTVAAIKTDLSAFIPQIDAKTNSYVVGLESNEYWTASEIQEIGNHMDSLTNKPLAAHQTPNKWEYCSQSWCDYMVLQTNPPTESTTGPQVATKVNNARTSLGKPVVVGEYHRPDESVSISLANYALDNACAAGFGNGGTPSKIEWPAGNSCGNTGPTPTAEPTGVNHPPTVQNSTYSTAVETPLSIIFSFADPDGPGPYIYSVTQLPLHGSINGAATDNDWVYTPVSGYSGNDTFKWRVNDGLAFSNTATVTINVGTIGKQGDANGDTKVDGLDYVIWLNHYNQQVAGAGSGDFNNSGKVDGLDYVIWLNNYNI</sequence>
<evidence type="ECO:0000256" key="1">
    <source>
        <dbReference type="SAM" id="MobiDB-lite"/>
    </source>
</evidence>
<gene>
    <name evidence="2" type="ORF">UV73_C0006G0053</name>
</gene>
<dbReference type="Pfam" id="PF00404">
    <property type="entry name" value="Dockerin_1"/>
    <property type="match status" value="1"/>
</dbReference>
<evidence type="ECO:0000313" key="2">
    <source>
        <dbReference type="EMBL" id="KKS97699.1"/>
    </source>
</evidence>
<dbReference type="SUPFAM" id="SSF51445">
    <property type="entry name" value="(Trans)glycosidases"/>
    <property type="match status" value="1"/>
</dbReference>
<dbReference type="GO" id="GO:0000272">
    <property type="term" value="P:polysaccharide catabolic process"/>
    <property type="evidence" value="ECO:0007669"/>
    <property type="project" value="InterPro"/>
</dbReference>